<name>A0A972GWF6_9BACL</name>
<dbReference type="AlphaFoldDB" id="A0A972GWF6"/>
<evidence type="ECO:0000313" key="1">
    <source>
        <dbReference type="EMBL" id="NOU95433.1"/>
    </source>
</evidence>
<dbReference type="Proteomes" id="UP000641588">
    <property type="component" value="Unassembled WGS sequence"/>
</dbReference>
<sequence>MSSLWLTPIVIDEQEQVITLLTDRMELRPVEKADRFLAWLKSVHPRLIVSFKANLMLSDESELACGIDDLPFELSSDEPVVFGQGRLELSHCAQAYLDRLPSNKEMDEWLNSAAVKVVDATEDDIIHLWVNTMLRWHKQGYAIALLKEEN</sequence>
<dbReference type="RefSeq" id="WP_171653625.1">
    <property type="nucleotide sequence ID" value="NZ_WHOD01000070.1"/>
</dbReference>
<gene>
    <name evidence="1" type="ORF">GC093_19700</name>
</gene>
<evidence type="ECO:0000313" key="2">
    <source>
        <dbReference type="Proteomes" id="UP000641588"/>
    </source>
</evidence>
<protein>
    <submittedName>
        <fullName evidence="1">Uncharacterized protein</fullName>
    </submittedName>
</protein>
<organism evidence="1 2">
    <name type="scientific">Paenibacillus foliorum</name>
    <dbReference type="NCBI Taxonomy" id="2654974"/>
    <lineage>
        <taxon>Bacteria</taxon>
        <taxon>Bacillati</taxon>
        <taxon>Bacillota</taxon>
        <taxon>Bacilli</taxon>
        <taxon>Bacillales</taxon>
        <taxon>Paenibacillaceae</taxon>
        <taxon>Paenibacillus</taxon>
    </lineage>
</organism>
<reference evidence="1" key="1">
    <citation type="submission" date="2019-10" db="EMBL/GenBank/DDBJ databases">
        <title>Description of Paenibacillus glebae sp. nov.</title>
        <authorList>
            <person name="Carlier A."/>
            <person name="Qi S."/>
        </authorList>
    </citation>
    <scope>NUCLEOTIDE SEQUENCE</scope>
    <source>
        <strain evidence="1">LMG 31456</strain>
    </source>
</reference>
<dbReference type="EMBL" id="WHOD01000070">
    <property type="protein sequence ID" value="NOU95433.1"/>
    <property type="molecule type" value="Genomic_DNA"/>
</dbReference>
<comment type="caution">
    <text evidence="1">The sequence shown here is derived from an EMBL/GenBank/DDBJ whole genome shotgun (WGS) entry which is preliminary data.</text>
</comment>
<accession>A0A972GWF6</accession>
<proteinExistence type="predicted"/>
<keyword evidence="2" id="KW-1185">Reference proteome</keyword>